<dbReference type="Pfam" id="PF00768">
    <property type="entry name" value="Peptidase_S11"/>
    <property type="match status" value="1"/>
</dbReference>
<comment type="similarity">
    <text evidence="3 15">Belongs to the peptidase S11 family.</text>
</comment>
<dbReference type="InterPro" id="IPR001967">
    <property type="entry name" value="Peptidase_S11_N"/>
</dbReference>
<evidence type="ECO:0000256" key="5">
    <source>
        <dbReference type="ARBA" id="ARBA00022645"/>
    </source>
</evidence>
<evidence type="ECO:0000256" key="15">
    <source>
        <dbReference type="RuleBase" id="RU004016"/>
    </source>
</evidence>
<dbReference type="EC" id="3.4.16.4" evidence="4"/>
<proteinExistence type="inferred from homology"/>
<evidence type="ECO:0000256" key="4">
    <source>
        <dbReference type="ARBA" id="ARBA00012448"/>
    </source>
</evidence>
<gene>
    <name evidence="17" type="primary">dacB_3</name>
    <name evidence="17" type="ORF">ERS852498_01793</name>
</gene>
<comment type="pathway">
    <text evidence="2">Cell wall biogenesis; peptidoglycan biosynthesis.</text>
</comment>
<evidence type="ECO:0000256" key="11">
    <source>
        <dbReference type="ARBA" id="ARBA00023316"/>
    </source>
</evidence>
<dbReference type="Gene3D" id="2.60.410.10">
    <property type="entry name" value="D-Ala-D-Ala carboxypeptidase, C-terminal domain"/>
    <property type="match status" value="1"/>
</dbReference>
<evidence type="ECO:0000256" key="9">
    <source>
        <dbReference type="ARBA" id="ARBA00022960"/>
    </source>
</evidence>
<dbReference type="InterPro" id="IPR018044">
    <property type="entry name" value="Peptidase_S11"/>
</dbReference>
<dbReference type="PANTHER" id="PTHR21581:SF33">
    <property type="entry name" value="D-ALANYL-D-ALANINE CARBOXYPEPTIDASE DACB"/>
    <property type="match status" value="1"/>
</dbReference>
<evidence type="ECO:0000256" key="1">
    <source>
        <dbReference type="ARBA" id="ARBA00003217"/>
    </source>
</evidence>
<evidence type="ECO:0000256" key="12">
    <source>
        <dbReference type="ARBA" id="ARBA00034000"/>
    </source>
</evidence>
<dbReference type="UniPathway" id="UPA00219"/>
<keyword evidence="7" id="KW-0732">Signal</keyword>
<dbReference type="GO" id="GO:0009002">
    <property type="term" value="F:serine-type D-Ala-D-Ala carboxypeptidase activity"/>
    <property type="evidence" value="ECO:0007669"/>
    <property type="project" value="UniProtKB-EC"/>
</dbReference>
<comment type="function">
    <text evidence="1">Removes C-terminal D-alanyl residues from sugar-peptide cell wall precursors.</text>
</comment>
<dbReference type="SUPFAM" id="SSF56601">
    <property type="entry name" value="beta-lactamase/transpeptidase-like"/>
    <property type="match status" value="1"/>
</dbReference>
<reference evidence="17 18" key="1">
    <citation type="submission" date="2015-09" db="EMBL/GenBank/DDBJ databases">
        <authorList>
            <consortium name="Pathogen Informatics"/>
        </authorList>
    </citation>
    <scope>NUCLEOTIDE SEQUENCE [LARGE SCALE GENOMIC DNA]</scope>
    <source>
        <strain evidence="17 18">2789STDY5834885</strain>
    </source>
</reference>
<dbReference type="AlphaFoldDB" id="A0A174MLK5"/>
<dbReference type="PANTHER" id="PTHR21581">
    <property type="entry name" value="D-ALANYL-D-ALANINE CARBOXYPEPTIDASE"/>
    <property type="match status" value="1"/>
</dbReference>
<accession>A0A174MLK5</accession>
<evidence type="ECO:0000256" key="3">
    <source>
        <dbReference type="ARBA" id="ARBA00007164"/>
    </source>
</evidence>
<dbReference type="Pfam" id="PF07943">
    <property type="entry name" value="PBP5_C"/>
    <property type="match status" value="1"/>
</dbReference>
<comment type="catalytic activity">
    <reaction evidence="12">
        <text>Preferential cleavage: (Ac)2-L-Lys-D-Ala-|-D-Ala. Also transpeptidation of peptidyl-alanyl moieties that are N-acyl substituents of D-alanine.</text>
        <dbReference type="EC" id="3.4.16.4"/>
    </reaction>
</comment>
<name>A0A174MLK5_9FIRM</name>
<feature type="domain" description="Peptidase S11 D-Ala-D-Ala carboxypeptidase A C-terminal" evidence="16">
    <location>
        <begin position="332"/>
        <end position="424"/>
    </location>
</feature>
<evidence type="ECO:0000256" key="6">
    <source>
        <dbReference type="ARBA" id="ARBA00022670"/>
    </source>
</evidence>
<feature type="active site" evidence="13">
    <location>
        <position position="154"/>
    </location>
</feature>
<dbReference type="SMART" id="SM00936">
    <property type="entry name" value="PBP5_C"/>
    <property type="match status" value="1"/>
</dbReference>
<keyword evidence="10" id="KW-0573">Peptidoglycan synthesis</keyword>
<evidence type="ECO:0000256" key="2">
    <source>
        <dbReference type="ARBA" id="ARBA00004752"/>
    </source>
</evidence>
<dbReference type="SUPFAM" id="SSF69189">
    <property type="entry name" value="Penicillin-binding protein associated domain"/>
    <property type="match status" value="1"/>
</dbReference>
<dbReference type="Gene3D" id="3.40.710.10">
    <property type="entry name" value="DD-peptidase/beta-lactamase superfamily"/>
    <property type="match status" value="1"/>
</dbReference>
<dbReference type="EMBL" id="CZAL01000008">
    <property type="protein sequence ID" value="CUP34539.1"/>
    <property type="molecule type" value="Genomic_DNA"/>
</dbReference>
<dbReference type="InterPro" id="IPR015956">
    <property type="entry name" value="Peniciliin-bd_prot_C_sf"/>
</dbReference>
<protein>
    <recommendedName>
        <fullName evidence="4">serine-type D-Ala-D-Ala carboxypeptidase</fullName>
        <ecNumber evidence="4">3.4.16.4</ecNumber>
    </recommendedName>
</protein>
<evidence type="ECO:0000313" key="17">
    <source>
        <dbReference type="EMBL" id="CUP34539.1"/>
    </source>
</evidence>
<evidence type="ECO:0000256" key="10">
    <source>
        <dbReference type="ARBA" id="ARBA00022984"/>
    </source>
</evidence>
<evidence type="ECO:0000256" key="13">
    <source>
        <dbReference type="PIRSR" id="PIRSR618044-1"/>
    </source>
</evidence>
<dbReference type="InterPro" id="IPR037167">
    <property type="entry name" value="Peptidase_S11_C_sf"/>
</dbReference>
<organism evidence="17 18">
    <name type="scientific">Fusicatenibacter saccharivorans</name>
    <dbReference type="NCBI Taxonomy" id="1150298"/>
    <lineage>
        <taxon>Bacteria</taxon>
        <taxon>Bacillati</taxon>
        <taxon>Bacillota</taxon>
        <taxon>Clostridia</taxon>
        <taxon>Lachnospirales</taxon>
        <taxon>Lachnospiraceae</taxon>
        <taxon>Fusicatenibacter</taxon>
    </lineage>
</organism>
<dbReference type="GO" id="GO:0008360">
    <property type="term" value="P:regulation of cell shape"/>
    <property type="evidence" value="ECO:0007669"/>
    <property type="project" value="UniProtKB-KW"/>
</dbReference>
<feature type="active site" description="Proton acceptor" evidence="13">
    <location>
        <position position="102"/>
    </location>
</feature>
<keyword evidence="5 17" id="KW-0121">Carboxypeptidase</keyword>
<dbReference type="GO" id="GO:0071555">
    <property type="term" value="P:cell wall organization"/>
    <property type="evidence" value="ECO:0007669"/>
    <property type="project" value="UniProtKB-KW"/>
</dbReference>
<dbReference type="InterPro" id="IPR012907">
    <property type="entry name" value="Peptidase_S11_C"/>
</dbReference>
<sequence>MKKKQTKTGPKSVTGFSILKIYLQEKQQKEDWILNRKRRNRAGFFLGILLLLFGSMPAAAARQESEPNQLFATAACLMDGDTGRVLFGKRETDPMAMASTTKIMTCILALENGGEQAVATASAQAAAAPKVHLGVYEGEQFLLGDLLYSLMLESHNDAAVMIAETISGSIEGFAALMNEKAAVIGCTDTHFVTPNGLDASDAGGDHHTTAADLARIMRYCIKTSPKATEFLAVTQTRSYTFWDLEKKNMFNCCNHNALLDQMEGAISGKTGFTAKAGYCYTGALERDGKCLIVTLLACGWPNHKNYKWTDAAKLLNYGLESYTYRDVLDHSWKPGRIEVTDGVYDGLLQTKSSASLGLVSPALDPARSLPVLLKETEIPKKDIFLPELIEAPVKKGEKVGSVTYSIDGMLLAEYPVYAAETIEKIDYGWCMEQVAERLFCHASV</sequence>
<dbReference type="PRINTS" id="PR00725">
    <property type="entry name" value="DADACBPTASE1"/>
</dbReference>
<evidence type="ECO:0000256" key="8">
    <source>
        <dbReference type="ARBA" id="ARBA00022801"/>
    </source>
</evidence>
<evidence type="ECO:0000259" key="16">
    <source>
        <dbReference type="SMART" id="SM00936"/>
    </source>
</evidence>
<dbReference type="GO" id="GO:0006508">
    <property type="term" value="P:proteolysis"/>
    <property type="evidence" value="ECO:0007669"/>
    <property type="project" value="UniProtKB-KW"/>
</dbReference>
<dbReference type="InterPro" id="IPR012338">
    <property type="entry name" value="Beta-lactam/transpept-like"/>
</dbReference>
<keyword evidence="8 17" id="KW-0378">Hydrolase</keyword>
<keyword evidence="11" id="KW-0961">Cell wall biogenesis/degradation</keyword>
<feature type="binding site" evidence="14">
    <location>
        <position position="269"/>
    </location>
    <ligand>
        <name>substrate</name>
    </ligand>
</feature>
<feature type="active site" description="Acyl-ester intermediate" evidence="13">
    <location>
        <position position="99"/>
    </location>
</feature>
<keyword evidence="6" id="KW-0645">Protease</keyword>
<keyword evidence="9" id="KW-0133">Cell shape</keyword>
<evidence type="ECO:0000313" key="18">
    <source>
        <dbReference type="Proteomes" id="UP000095709"/>
    </source>
</evidence>
<evidence type="ECO:0000256" key="7">
    <source>
        <dbReference type="ARBA" id="ARBA00022729"/>
    </source>
</evidence>
<dbReference type="GO" id="GO:0009252">
    <property type="term" value="P:peptidoglycan biosynthetic process"/>
    <property type="evidence" value="ECO:0007669"/>
    <property type="project" value="UniProtKB-UniPathway"/>
</dbReference>
<evidence type="ECO:0000256" key="14">
    <source>
        <dbReference type="PIRSR" id="PIRSR618044-2"/>
    </source>
</evidence>
<dbReference type="Proteomes" id="UP000095709">
    <property type="component" value="Unassembled WGS sequence"/>
</dbReference>